<dbReference type="Proteomes" id="UP000499080">
    <property type="component" value="Unassembled WGS sequence"/>
</dbReference>
<accession>A0A4Y2JEP7</accession>
<proteinExistence type="predicted"/>
<organism evidence="1 2">
    <name type="scientific">Araneus ventricosus</name>
    <name type="common">Orbweaver spider</name>
    <name type="synonym">Epeira ventricosa</name>
    <dbReference type="NCBI Taxonomy" id="182803"/>
    <lineage>
        <taxon>Eukaryota</taxon>
        <taxon>Metazoa</taxon>
        <taxon>Ecdysozoa</taxon>
        <taxon>Arthropoda</taxon>
        <taxon>Chelicerata</taxon>
        <taxon>Arachnida</taxon>
        <taxon>Araneae</taxon>
        <taxon>Araneomorphae</taxon>
        <taxon>Entelegynae</taxon>
        <taxon>Araneoidea</taxon>
        <taxon>Araneidae</taxon>
        <taxon>Araneus</taxon>
    </lineage>
</organism>
<comment type="caution">
    <text evidence="1">The sequence shown here is derived from an EMBL/GenBank/DDBJ whole genome shotgun (WGS) entry which is preliminary data.</text>
</comment>
<evidence type="ECO:0000313" key="2">
    <source>
        <dbReference type="Proteomes" id="UP000499080"/>
    </source>
</evidence>
<gene>
    <name evidence="1" type="ORF">AVEN_269432_1</name>
</gene>
<keyword evidence="2" id="KW-1185">Reference proteome</keyword>
<protein>
    <submittedName>
        <fullName evidence="1">Uncharacterized protein</fullName>
    </submittedName>
</protein>
<sequence length="97" mass="11259">MLLVIANQAKKRCERVIMERGATNREILSSDLLIRAEINLHSSDHRIFFSEQRTDEGNRFSVAPDWRATDRMIRKKEKSNATPIFGSGRNMCSHLVW</sequence>
<name>A0A4Y2JEP7_ARAVE</name>
<dbReference type="AlphaFoldDB" id="A0A4Y2JEP7"/>
<reference evidence="1 2" key="1">
    <citation type="journal article" date="2019" name="Sci. Rep.">
        <title>Orb-weaving spider Araneus ventricosus genome elucidates the spidroin gene catalogue.</title>
        <authorList>
            <person name="Kono N."/>
            <person name="Nakamura H."/>
            <person name="Ohtoshi R."/>
            <person name="Moran D.A.P."/>
            <person name="Shinohara A."/>
            <person name="Yoshida Y."/>
            <person name="Fujiwara M."/>
            <person name="Mori M."/>
            <person name="Tomita M."/>
            <person name="Arakawa K."/>
        </authorList>
    </citation>
    <scope>NUCLEOTIDE SEQUENCE [LARGE SCALE GENOMIC DNA]</scope>
</reference>
<dbReference type="EMBL" id="BGPR01003492">
    <property type="protein sequence ID" value="GBM88791.1"/>
    <property type="molecule type" value="Genomic_DNA"/>
</dbReference>
<evidence type="ECO:0000313" key="1">
    <source>
        <dbReference type="EMBL" id="GBM88791.1"/>
    </source>
</evidence>